<protein>
    <submittedName>
        <fullName evidence="1">Glycosyltransferase</fullName>
        <ecNumber evidence="1">2.4.-.-</ecNumber>
    </submittedName>
</protein>
<sequence length="373" mass="41483">MSKVPKVLCLNTGGEGSLDSRRSRSLGSKLQAEVTYHDLNLKVGKIAASQEVWQIVSASKWDLIYQEGSGIAGGINLIRAAKSWQQPYVISTGDPIGGFFRVTKGLLIGNMMEIYERSLYKNCTAFLGWTPYLTGAAIKLGAKRAITIEGGADFELFQPKSAAERLSFRQKFGVPEHHLVCGVVGSLLWNNRQSYSYGYELIEALKLVKRDDITVLIVGDGSAKERLQSLVPEALRSQVVFTGRLPQMEVVEAMNVMNIGFVTQTLDELGSFRLTTKLPEYLACGVPVAMSPIPGFYDYAASAGWALPAYHPASKEFHIRCARWLDNLQWQELEAKAKIAPEVAKKHFDYDVISDRFADFMHELLEIEGHKKQ</sequence>
<dbReference type="PANTHER" id="PTHR45947">
    <property type="entry name" value="SULFOQUINOVOSYL TRANSFERASE SQD2"/>
    <property type="match status" value="1"/>
</dbReference>
<reference evidence="1 2" key="1">
    <citation type="submission" date="2023-12" db="EMBL/GenBank/DDBJ databases">
        <title>Baltic Sea Cyanobacteria.</title>
        <authorList>
            <person name="Delbaje E."/>
            <person name="Fewer D.P."/>
            <person name="Shishido T.K."/>
        </authorList>
    </citation>
    <scope>NUCLEOTIDE SEQUENCE [LARGE SCALE GENOMIC DNA]</scope>
    <source>
        <strain evidence="1 2">UHCC 0370</strain>
    </source>
</reference>
<dbReference type="PANTHER" id="PTHR45947:SF3">
    <property type="entry name" value="SULFOQUINOVOSYL TRANSFERASE SQD2"/>
    <property type="match status" value="1"/>
</dbReference>
<accession>A0ABU5TNK7</accession>
<evidence type="ECO:0000313" key="1">
    <source>
        <dbReference type="EMBL" id="MEA5479844.1"/>
    </source>
</evidence>
<proteinExistence type="predicted"/>
<name>A0ABU5TNK7_9CYAN</name>
<dbReference type="GO" id="GO:0016757">
    <property type="term" value="F:glycosyltransferase activity"/>
    <property type="evidence" value="ECO:0007669"/>
    <property type="project" value="UniProtKB-KW"/>
</dbReference>
<keyword evidence="2" id="KW-1185">Reference proteome</keyword>
<dbReference type="InterPro" id="IPR050194">
    <property type="entry name" value="Glycosyltransferase_grp1"/>
</dbReference>
<comment type="caution">
    <text evidence="1">The sequence shown here is derived from an EMBL/GenBank/DDBJ whole genome shotgun (WGS) entry which is preliminary data.</text>
</comment>
<dbReference type="EMBL" id="JAYGIE010000100">
    <property type="protein sequence ID" value="MEA5479844.1"/>
    <property type="molecule type" value="Genomic_DNA"/>
</dbReference>
<keyword evidence="1" id="KW-0328">Glycosyltransferase</keyword>
<dbReference type="EC" id="2.4.-.-" evidence="1"/>
<dbReference type="RefSeq" id="WP_323262993.1">
    <property type="nucleotide sequence ID" value="NZ_JAYGIE010000100.1"/>
</dbReference>
<dbReference type="Proteomes" id="UP001301388">
    <property type="component" value="Unassembled WGS sequence"/>
</dbReference>
<keyword evidence="1" id="KW-0808">Transferase</keyword>
<dbReference type="SUPFAM" id="SSF53756">
    <property type="entry name" value="UDP-Glycosyltransferase/glycogen phosphorylase"/>
    <property type="match status" value="1"/>
</dbReference>
<gene>
    <name evidence="1" type="ORF">VB774_19640</name>
</gene>
<evidence type="ECO:0000313" key="2">
    <source>
        <dbReference type="Proteomes" id="UP001301388"/>
    </source>
</evidence>
<dbReference type="Pfam" id="PF13692">
    <property type="entry name" value="Glyco_trans_1_4"/>
    <property type="match status" value="1"/>
</dbReference>
<dbReference type="Gene3D" id="3.40.50.2000">
    <property type="entry name" value="Glycogen Phosphorylase B"/>
    <property type="match status" value="1"/>
</dbReference>
<organism evidence="1 2">
    <name type="scientific">Pseudanabaena galeata UHCC 0370</name>
    <dbReference type="NCBI Taxonomy" id="3110310"/>
    <lineage>
        <taxon>Bacteria</taxon>
        <taxon>Bacillati</taxon>
        <taxon>Cyanobacteriota</taxon>
        <taxon>Cyanophyceae</taxon>
        <taxon>Pseudanabaenales</taxon>
        <taxon>Pseudanabaenaceae</taxon>
        <taxon>Pseudanabaena</taxon>
    </lineage>
</organism>